<organism evidence="2 3">
    <name type="scientific">candidate division LCP-89 bacterium B3_LCP</name>
    <dbReference type="NCBI Taxonomy" id="2012998"/>
    <lineage>
        <taxon>Bacteria</taxon>
        <taxon>Pseudomonadati</taxon>
        <taxon>Bacteria division LCP-89</taxon>
    </lineage>
</organism>
<evidence type="ECO:0000313" key="3">
    <source>
        <dbReference type="Proteomes" id="UP000319619"/>
    </source>
</evidence>
<name>A0A532V404_UNCL8</name>
<sequence>MSSTSIVIPAYNASSTLPKVLGGLLSQNVRDFEVVLVDDASIDDTSQVAKTFSGDLNLHIYKLDENRGRAGCRNYGVDKANGEIILLLDSDIEATPDYVSTHLQLHEQKDKAVGVGAQRFPDLLAKQAFGRYYIKRGGARLKPGQTMPGRYFASGLASFRRSTFVELGGFDTNFTVYGGEDLELGLRFVKAGSELVFLPQAVAYHHHLRPLKEIIRKLEVYGEHSIPLILKKHPEVSAELHLDDLTQPTGKTWKHLFMGAATNGVFYKTLLGVASLCQSFLIPSPLLTYLIYSAYRRGFVRTLS</sequence>
<dbReference type="Gene3D" id="3.90.550.10">
    <property type="entry name" value="Spore Coat Polysaccharide Biosynthesis Protein SpsA, Chain A"/>
    <property type="match status" value="1"/>
</dbReference>
<dbReference type="PANTHER" id="PTHR43685:SF3">
    <property type="entry name" value="SLR2126 PROTEIN"/>
    <property type="match status" value="1"/>
</dbReference>
<dbReference type="SUPFAM" id="SSF53448">
    <property type="entry name" value="Nucleotide-diphospho-sugar transferases"/>
    <property type="match status" value="1"/>
</dbReference>
<dbReference type="EMBL" id="NJBN01000002">
    <property type="protein sequence ID" value="TKJ41889.1"/>
    <property type="molecule type" value="Genomic_DNA"/>
</dbReference>
<evidence type="ECO:0000259" key="1">
    <source>
        <dbReference type="Pfam" id="PF00535"/>
    </source>
</evidence>
<dbReference type="Proteomes" id="UP000319619">
    <property type="component" value="Unassembled WGS sequence"/>
</dbReference>
<comment type="caution">
    <text evidence="2">The sequence shown here is derived from an EMBL/GenBank/DDBJ whole genome shotgun (WGS) entry which is preliminary data.</text>
</comment>
<dbReference type="InterPro" id="IPR050834">
    <property type="entry name" value="Glycosyltransf_2"/>
</dbReference>
<dbReference type="Pfam" id="PF00535">
    <property type="entry name" value="Glycos_transf_2"/>
    <property type="match status" value="1"/>
</dbReference>
<reference evidence="2 3" key="1">
    <citation type="submission" date="2017-06" db="EMBL/GenBank/DDBJ databases">
        <title>Novel microbial phyla capable of carbon fixation and sulfur reduction in deep-sea sediments.</title>
        <authorList>
            <person name="Huang J."/>
            <person name="Baker B."/>
            <person name="Wang Y."/>
        </authorList>
    </citation>
    <scope>NUCLEOTIDE SEQUENCE [LARGE SCALE GENOMIC DNA]</scope>
    <source>
        <strain evidence="2">B3_LCP</strain>
    </source>
</reference>
<dbReference type="AlphaFoldDB" id="A0A532V404"/>
<accession>A0A532V404</accession>
<dbReference type="InterPro" id="IPR029044">
    <property type="entry name" value="Nucleotide-diphossugar_trans"/>
</dbReference>
<evidence type="ECO:0000313" key="2">
    <source>
        <dbReference type="EMBL" id="TKJ41889.1"/>
    </source>
</evidence>
<dbReference type="InterPro" id="IPR001173">
    <property type="entry name" value="Glyco_trans_2-like"/>
</dbReference>
<gene>
    <name evidence="2" type="ORF">CEE37_04790</name>
</gene>
<dbReference type="PANTHER" id="PTHR43685">
    <property type="entry name" value="GLYCOSYLTRANSFERASE"/>
    <property type="match status" value="1"/>
</dbReference>
<proteinExistence type="predicted"/>
<protein>
    <recommendedName>
        <fullName evidence="1">Glycosyltransferase 2-like domain-containing protein</fullName>
    </recommendedName>
</protein>
<feature type="domain" description="Glycosyltransferase 2-like" evidence="1">
    <location>
        <begin position="5"/>
        <end position="161"/>
    </location>
</feature>